<proteinExistence type="predicted"/>
<sequence length="112" mass="13143">MDILFKGCFLISLLCSLNLSLSKLMYVVISDLLLTSKVILLFKTKTGELEESEVNLVERLINCELSLYLRKNLNILFLSTVLVNFDFKFIVFIFILFCYSLYFLLLQFSWVF</sequence>
<dbReference type="AlphaFoldDB" id="A0A5B9RCI8"/>
<keyword evidence="1" id="KW-0472">Membrane</keyword>
<evidence type="ECO:0000313" key="2">
    <source>
        <dbReference type="EMBL" id="QEG57019.1"/>
    </source>
</evidence>
<accession>A0A5B9RCI8</accession>
<dbReference type="EMBL" id="MK623257">
    <property type="protein sequence ID" value="QEG57019.1"/>
    <property type="molecule type" value="Genomic_DNA"/>
</dbReference>
<keyword evidence="1" id="KW-1133">Transmembrane helix</keyword>
<keyword evidence="1" id="KW-0812">Transmembrane</keyword>
<gene>
    <name evidence="2" type="ORF">PPIT_000123</name>
</gene>
<protein>
    <submittedName>
        <fullName evidence="2">Uncharacterized protein</fullName>
    </submittedName>
</protein>
<evidence type="ECO:0000256" key="1">
    <source>
        <dbReference type="SAM" id="Phobius"/>
    </source>
</evidence>
<name>A0A5B9RCI8_9AGAM</name>
<reference evidence="2" key="2">
    <citation type="submission" date="2019-03" db="EMBL/GenBank/DDBJ databases">
        <authorList>
            <person name="Lee H.-H."/>
            <person name="Tsai I.J."/>
        </authorList>
    </citation>
    <scope>NUCLEOTIDE SEQUENCE</scope>
    <source>
        <strain evidence="2">BCRC 35384</strain>
    </source>
</reference>
<reference evidence="2" key="1">
    <citation type="journal article" date="2019" name="Genome Biol. Evol.">
        <title>Evidence of extensive intraspecific noncoding reshuffling in a 169-kb mitochondrial genome of a basidiomycetous fungus.</title>
        <authorList>
            <person name="Lee H.H."/>
            <person name="Ke H.M."/>
            <person name="Lin C.I."/>
            <person name="Lee T.J."/>
            <person name="Chung C.L."/>
            <person name="Tsai I.J."/>
        </authorList>
    </citation>
    <scope>NUCLEOTIDE SEQUENCE</scope>
    <source>
        <strain evidence="2">BCRC 35384</strain>
    </source>
</reference>
<geneLocation type="mitochondrion" evidence="2"/>
<feature type="transmembrane region" description="Helical" evidence="1">
    <location>
        <begin position="89"/>
        <end position="111"/>
    </location>
</feature>
<keyword evidence="2" id="KW-0496">Mitochondrion</keyword>
<organism evidence="2">
    <name type="scientific">Porodaedalea pini</name>
    <dbReference type="NCBI Taxonomy" id="108901"/>
    <lineage>
        <taxon>Eukaryota</taxon>
        <taxon>Fungi</taxon>
        <taxon>Dikarya</taxon>
        <taxon>Basidiomycota</taxon>
        <taxon>Agaricomycotina</taxon>
        <taxon>Agaricomycetes</taxon>
        <taxon>Hymenochaetales</taxon>
        <taxon>Hymenochaetaceae</taxon>
        <taxon>Porodaedalea</taxon>
    </lineage>
</organism>